<evidence type="ECO:0000313" key="11">
    <source>
        <dbReference type="Proteomes" id="UP001140206"/>
    </source>
</evidence>
<organism evidence="10 11">
    <name type="scientific">Rhynchospora pubera</name>
    <dbReference type="NCBI Taxonomy" id="906938"/>
    <lineage>
        <taxon>Eukaryota</taxon>
        <taxon>Viridiplantae</taxon>
        <taxon>Streptophyta</taxon>
        <taxon>Embryophyta</taxon>
        <taxon>Tracheophyta</taxon>
        <taxon>Spermatophyta</taxon>
        <taxon>Magnoliopsida</taxon>
        <taxon>Liliopsida</taxon>
        <taxon>Poales</taxon>
        <taxon>Cyperaceae</taxon>
        <taxon>Cyperoideae</taxon>
        <taxon>Rhynchosporeae</taxon>
        <taxon>Rhynchospora</taxon>
    </lineage>
</organism>
<keyword evidence="4 7" id="KW-0233">DNA recombination</keyword>
<dbReference type="Pfam" id="PF08743">
    <property type="entry name" value="Nse4_C"/>
    <property type="match status" value="1"/>
</dbReference>
<dbReference type="GO" id="GO:0005634">
    <property type="term" value="C:nucleus"/>
    <property type="evidence" value="ECO:0007669"/>
    <property type="project" value="UniProtKB-SubCell"/>
</dbReference>
<evidence type="ECO:0000256" key="8">
    <source>
        <dbReference type="SAM" id="Phobius"/>
    </source>
</evidence>
<name>A0AAV8G1V0_9POAL</name>
<comment type="caution">
    <text evidence="10">The sequence shown here is derived from an EMBL/GenBank/DDBJ whole genome shotgun (WGS) entry which is preliminary data.</text>
</comment>
<dbReference type="GO" id="GO:0030915">
    <property type="term" value="C:Smc5-Smc6 complex"/>
    <property type="evidence" value="ECO:0007669"/>
    <property type="project" value="UniProtKB-UniRule"/>
</dbReference>
<dbReference type="EMBL" id="JAMFTS010000002">
    <property type="protein sequence ID" value="KAJ4799588.1"/>
    <property type="molecule type" value="Genomic_DNA"/>
</dbReference>
<keyword evidence="6 7" id="KW-0539">Nucleus</keyword>
<dbReference type="GO" id="GO:0006281">
    <property type="term" value="P:DNA repair"/>
    <property type="evidence" value="ECO:0007669"/>
    <property type="project" value="UniProtKB-UniRule"/>
</dbReference>
<feature type="domain" description="Non-structural maintenance of chromosome element 4 C-terminal" evidence="9">
    <location>
        <begin position="275"/>
        <end position="355"/>
    </location>
</feature>
<comment type="similarity">
    <text evidence="2 7">Belongs to the NSE4 family.</text>
</comment>
<accession>A0AAV8G1V0</accession>
<dbReference type="PANTHER" id="PTHR16140:SF0">
    <property type="entry name" value="NON-STRUCTURAL MAINTENANCE OF CHROMOSOMES ELEMENT 4"/>
    <property type="match status" value="1"/>
</dbReference>
<evidence type="ECO:0000259" key="9">
    <source>
        <dbReference type="Pfam" id="PF08743"/>
    </source>
</evidence>
<evidence type="ECO:0000256" key="4">
    <source>
        <dbReference type="ARBA" id="ARBA00023172"/>
    </source>
</evidence>
<evidence type="ECO:0000256" key="6">
    <source>
        <dbReference type="ARBA" id="ARBA00023242"/>
    </source>
</evidence>
<evidence type="ECO:0000313" key="10">
    <source>
        <dbReference type="EMBL" id="KAJ4799588.1"/>
    </source>
</evidence>
<dbReference type="PANTHER" id="PTHR16140">
    <property type="entry name" value="NON-STRUCTURAL MAINTENANCE OF CHROMOSOMES ELEMENT 4"/>
    <property type="match status" value="1"/>
</dbReference>
<dbReference type="InterPro" id="IPR027786">
    <property type="entry name" value="Nse4/EID"/>
</dbReference>
<feature type="transmembrane region" description="Helical" evidence="8">
    <location>
        <begin position="102"/>
        <end position="123"/>
    </location>
</feature>
<evidence type="ECO:0000256" key="3">
    <source>
        <dbReference type="ARBA" id="ARBA00022763"/>
    </source>
</evidence>
<reference evidence="10" key="1">
    <citation type="submission" date="2022-08" db="EMBL/GenBank/DDBJ databases">
        <authorList>
            <person name="Marques A."/>
        </authorList>
    </citation>
    <scope>NUCLEOTIDE SEQUENCE</scope>
    <source>
        <strain evidence="10">RhyPub2mFocal</strain>
        <tissue evidence="10">Leaves</tissue>
    </source>
</reference>
<proteinExistence type="inferred from homology"/>
<keyword evidence="8" id="KW-1133">Transmembrane helix</keyword>
<dbReference type="GO" id="GO:0006310">
    <property type="term" value="P:DNA recombination"/>
    <property type="evidence" value="ECO:0007669"/>
    <property type="project" value="UniProtKB-UniRule"/>
</dbReference>
<comment type="subcellular location">
    <subcellularLocation>
        <location evidence="1 7">Nucleus</location>
    </subcellularLocation>
</comment>
<keyword evidence="5 7" id="KW-0234">DNA repair</keyword>
<comment type="subunit">
    <text evidence="7">Component of the SMC5-SMC6 complex.</text>
</comment>
<evidence type="ECO:0000256" key="1">
    <source>
        <dbReference type="ARBA" id="ARBA00004123"/>
    </source>
</evidence>
<gene>
    <name evidence="10" type="ORF">LUZ62_050834</name>
</gene>
<protein>
    <recommendedName>
        <fullName evidence="7">Non-structural maintenance of chromosomes element 4</fullName>
    </recommendedName>
</protein>
<evidence type="ECO:0000256" key="7">
    <source>
        <dbReference type="RuleBase" id="RU365071"/>
    </source>
</evidence>
<dbReference type="InterPro" id="IPR014854">
    <property type="entry name" value="Nse4_C"/>
</dbReference>
<keyword evidence="3 7" id="KW-0227">DNA damage</keyword>
<comment type="function">
    <text evidence="7">Component of the SMC5-SMC6 complex, that promotes sister chromatid alignment after DNA damage and facilitates double-stranded DNA breaks (DSBs) repair via homologous recombination between sister chromatids.</text>
</comment>
<keyword evidence="11" id="KW-1185">Reference proteome</keyword>
<evidence type="ECO:0000256" key="2">
    <source>
        <dbReference type="ARBA" id="ARBA00008997"/>
    </source>
</evidence>
<dbReference type="AlphaFoldDB" id="A0AAV8G1V0"/>
<dbReference type="Proteomes" id="UP001140206">
    <property type="component" value="Chromosome 2"/>
</dbReference>
<keyword evidence="8" id="KW-0472">Membrane</keyword>
<evidence type="ECO:0000256" key="5">
    <source>
        <dbReference type="ARBA" id="ARBA00023204"/>
    </source>
</evidence>
<keyword evidence="8" id="KW-0812">Transmembrane</keyword>
<sequence>MDNASESRGRQQGLMERRLLRYKYLSVKSQISEDIGNVDSNKLSMVIRELENLHQNVQRPREQVSDAETLLDIANSLVTSARSLRVCLDSSGIENRNKKFRFACLFLFLISTQIEIPYSYFLFPAYSVASKHTLRNGPTPSDFVDGLIRKFGVPRIYNSTKYLSKASWARIGMSVSQIFMRGHGYCTMNGPMDAEVKPRRSIARRKRTRPTQTSRPEDAVTSALNWFIWKVYSLVIISSVSSMIGNRDGNPTKRTDTDRNMLTMFAILRKHKQAKLEYLVLNRHSFAQTVENVFALSFLVKDGRAQITVDKNGFHFVSPRNAPAAAAITSGDVCFSHFVFRFDVKDWKAMREMVAPGAELMPHRASSLNYATLAPNTGQANSGPSNSEQYATLAYNISEDNSDSLNPLKYATLASNISEDNSDSFNLLKYATLASNINGVSPGSSNLVTCALLPDPCQVNTRPSATGSTSTPIKTLTRNRGLIMRENSVMNDSQNRSAVSEVLFYRRKFRRLDSASNDSQKGSSDREVLFYRRKFRRLDSASNDSQKRSSDREVLFYRRKFRRLDDSTT</sequence>